<dbReference type="AlphaFoldDB" id="A0A401UTZ4"/>
<feature type="transmembrane region" description="Helical" evidence="1">
    <location>
        <begin position="103"/>
        <end position="125"/>
    </location>
</feature>
<keyword evidence="1" id="KW-0812">Transmembrane</keyword>
<protein>
    <submittedName>
        <fullName evidence="2">Uncharacterized protein</fullName>
    </submittedName>
</protein>
<dbReference type="Proteomes" id="UP000287872">
    <property type="component" value="Unassembled WGS sequence"/>
</dbReference>
<gene>
    <name evidence="2" type="ORF">Ctaglu_46300</name>
</gene>
<evidence type="ECO:0000256" key="1">
    <source>
        <dbReference type="SAM" id="Phobius"/>
    </source>
</evidence>
<feature type="transmembrane region" description="Helical" evidence="1">
    <location>
        <begin position="39"/>
        <end position="59"/>
    </location>
</feature>
<keyword evidence="1" id="KW-1133">Transmembrane helix</keyword>
<feature type="transmembrane region" description="Helical" evidence="1">
    <location>
        <begin position="6"/>
        <end position="32"/>
    </location>
</feature>
<dbReference type="EMBL" id="BHYK01000050">
    <property type="protein sequence ID" value="GCD13007.1"/>
    <property type="molecule type" value="Genomic_DNA"/>
</dbReference>
<sequence length="147" mass="17069">MYDKYGMIILAWMPIIMFFFATFIAFIGILVIKRIETPIVWLGVSYVLIFALKLRFTTLLDSSKYTRSYKLITTVITLTAYFLVLPAMLTALAIAFRDLNAKVLLIIPLINYTAFKFFSSISILYNSYKGFQERPSGFQLFLFRCVY</sequence>
<keyword evidence="1" id="KW-0472">Membrane</keyword>
<evidence type="ECO:0000313" key="2">
    <source>
        <dbReference type="EMBL" id="GCD13007.1"/>
    </source>
</evidence>
<name>A0A401UTZ4_9CLOT</name>
<reference evidence="2 3" key="1">
    <citation type="submission" date="2018-11" db="EMBL/GenBank/DDBJ databases">
        <title>Genome sequencing and assembly of Clostridium tagluense strain A121.</title>
        <authorList>
            <person name="Murakami T."/>
            <person name="Segawa T."/>
            <person name="Shcherbakova V.A."/>
            <person name="Mori H."/>
            <person name="Yoshimura Y."/>
        </authorList>
    </citation>
    <scope>NUCLEOTIDE SEQUENCE [LARGE SCALE GENOMIC DNA]</scope>
    <source>
        <strain evidence="2 3">A121</strain>
    </source>
</reference>
<comment type="caution">
    <text evidence="2">The sequence shown here is derived from an EMBL/GenBank/DDBJ whole genome shotgun (WGS) entry which is preliminary data.</text>
</comment>
<proteinExistence type="predicted"/>
<feature type="transmembrane region" description="Helical" evidence="1">
    <location>
        <begin position="71"/>
        <end position="96"/>
    </location>
</feature>
<organism evidence="2 3">
    <name type="scientific">Clostridium tagluense</name>
    <dbReference type="NCBI Taxonomy" id="360422"/>
    <lineage>
        <taxon>Bacteria</taxon>
        <taxon>Bacillati</taxon>
        <taxon>Bacillota</taxon>
        <taxon>Clostridia</taxon>
        <taxon>Eubacteriales</taxon>
        <taxon>Clostridiaceae</taxon>
        <taxon>Clostridium</taxon>
    </lineage>
</organism>
<evidence type="ECO:0000313" key="3">
    <source>
        <dbReference type="Proteomes" id="UP000287872"/>
    </source>
</evidence>
<keyword evidence="3" id="KW-1185">Reference proteome</keyword>
<accession>A0A401UTZ4</accession>